<feature type="domain" description="Ubiquitin-like" evidence="1">
    <location>
        <begin position="98"/>
        <end position="173"/>
    </location>
</feature>
<dbReference type="SMART" id="SM00213">
    <property type="entry name" value="UBQ"/>
    <property type="match status" value="1"/>
</dbReference>
<evidence type="ECO:0000313" key="2">
    <source>
        <dbReference type="EMBL" id="OAX33920.1"/>
    </source>
</evidence>
<evidence type="ECO:0000313" key="3">
    <source>
        <dbReference type="Proteomes" id="UP000092154"/>
    </source>
</evidence>
<dbReference type="InterPro" id="IPR000626">
    <property type="entry name" value="Ubiquitin-like_dom"/>
</dbReference>
<dbReference type="InParanoid" id="A0A1B7MMU5"/>
<dbReference type="Gene3D" id="3.10.20.90">
    <property type="entry name" value="Phosphatidylinositol 3-kinase Catalytic Subunit, Chain A, domain 1"/>
    <property type="match status" value="1"/>
</dbReference>
<evidence type="ECO:0000259" key="1">
    <source>
        <dbReference type="PROSITE" id="PS50053"/>
    </source>
</evidence>
<dbReference type="EMBL" id="KV448684">
    <property type="protein sequence ID" value="OAX33920.1"/>
    <property type="molecule type" value="Genomic_DNA"/>
</dbReference>
<dbReference type="InterPro" id="IPR029071">
    <property type="entry name" value="Ubiquitin-like_domsf"/>
</dbReference>
<keyword evidence="3" id="KW-1185">Reference proteome</keyword>
<dbReference type="SUPFAM" id="SSF54236">
    <property type="entry name" value="Ubiquitin-like"/>
    <property type="match status" value="1"/>
</dbReference>
<dbReference type="Pfam" id="PF00240">
    <property type="entry name" value="ubiquitin"/>
    <property type="match status" value="1"/>
</dbReference>
<protein>
    <submittedName>
        <fullName evidence="2">Ubiquitin-like protein</fullName>
    </submittedName>
</protein>
<reference evidence="2 3" key="1">
    <citation type="submission" date="2016-06" db="EMBL/GenBank/DDBJ databases">
        <title>Comparative genomics of the ectomycorrhizal sister species Rhizopogon vinicolor and Rhizopogon vesiculosus (Basidiomycota: Boletales) reveals a divergence of the mating type B locus.</title>
        <authorList>
            <consortium name="DOE Joint Genome Institute"/>
            <person name="Mujic A.B."/>
            <person name="Kuo A."/>
            <person name="Tritt A."/>
            <person name="Lipzen A."/>
            <person name="Chen C."/>
            <person name="Johnson J."/>
            <person name="Sharma A."/>
            <person name="Barry K."/>
            <person name="Grigoriev I.V."/>
            <person name="Spatafora J.W."/>
        </authorList>
    </citation>
    <scope>NUCLEOTIDE SEQUENCE [LARGE SCALE GENOMIC DNA]</scope>
    <source>
        <strain evidence="2 3">AM-OR11-026</strain>
    </source>
</reference>
<dbReference type="OrthoDB" id="428577at2759"/>
<proteinExistence type="predicted"/>
<dbReference type="PRINTS" id="PR00348">
    <property type="entry name" value="UBIQUITIN"/>
</dbReference>
<dbReference type="PROSITE" id="PS50053">
    <property type="entry name" value="UBIQUITIN_2"/>
    <property type="match status" value="1"/>
</dbReference>
<dbReference type="PANTHER" id="PTHR10666">
    <property type="entry name" value="UBIQUITIN"/>
    <property type="match status" value="1"/>
</dbReference>
<gene>
    <name evidence="2" type="ORF">K503DRAFT_859505</name>
</gene>
<dbReference type="STRING" id="1314800.A0A1B7MMU5"/>
<dbReference type="InterPro" id="IPR019956">
    <property type="entry name" value="Ubiquitin_dom"/>
</dbReference>
<sequence length="296" mass="33347">MSQNSLMSYRKTPKWLYGWKKQDYVVLPEQPWLDGIATGPGTVEQFIAVPYGSVGGIQFEVIPAYKTWVEFEGRVIYRTPRELGLSLMTNLAANSGGMKIFIKTIDGETLVIGAEICDTIEDLKYEIKDLSETWPEQQRLMFPGEQLKDGRTLSDYNIQKESTLHLVLRLVGGGYATPTMSFGAGWEEGKDLQCTSPERRPLRGHTKMMAPPTLVDIKTYAEAGLPFFDIFNEVLTNVHESNAFKEVKTILEVDEMRGVWSSTRYGPGMGIPLQKCECQANMLDYVYVLHIVPSRG</sequence>
<dbReference type="Proteomes" id="UP000092154">
    <property type="component" value="Unassembled WGS sequence"/>
</dbReference>
<organism evidence="2 3">
    <name type="scientific">Rhizopogon vinicolor AM-OR11-026</name>
    <dbReference type="NCBI Taxonomy" id="1314800"/>
    <lineage>
        <taxon>Eukaryota</taxon>
        <taxon>Fungi</taxon>
        <taxon>Dikarya</taxon>
        <taxon>Basidiomycota</taxon>
        <taxon>Agaricomycotina</taxon>
        <taxon>Agaricomycetes</taxon>
        <taxon>Agaricomycetidae</taxon>
        <taxon>Boletales</taxon>
        <taxon>Suillineae</taxon>
        <taxon>Rhizopogonaceae</taxon>
        <taxon>Rhizopogon</taxon>
    </lineage>
</organism>
<accession>A0A1B7MMU5</accession>
<dbReference type="InterPro" id="IPR050158">
    <property type="entry name" value="Ubiquitin_ubiquitin-like"/>
</dbReference>
<dbReference type="AlphaFoldDB" id="A0A1B7MMU5"/>
<name>A0A1B7MMU5_9AGAM</name>